<evidence type="ECO:0000256" key="2">
    <source>
        <dbReference type="ARBA" id="ARBA00022475"/>
    </source>
</evidence>
<keyword evidence="3 7" id="KW-0812">Transmembrane</keyword>
<dbReference type="GO" id="GO:0022857">
    <property type="term" value="F:transmembrane transporter activity"/>
    <property type="evidence" value="ECO:0007669"/>
    <property type="project" value="InterPro"/>
</dbReference>
<evidence type="ECO:0000259" key="9">
    <source>
        <dbReference type="Pfam" id="PF12821"/>
    </source>
</evidence>
<feature type="transmembrane region" description="Helical" evidence="7">
    <location>
        <begin position="177"/>
        <end position="210"/>
    </location>
</feature>
<feature type="transmembrane region" description="Helical" evidence="7">
    <location>
        <begin position="222"/>
        <end position="245"/>
    </location>
</feature>
<dbReference type="InterPro" id="IPR024528">
    <property type="entry name" value="ThrE_2"/>
</dbReference>
<dbReference type="EMBL" id="VCQV01000001">
    <property type="protein sequence ID" value="TWP38861.1"/>
    <property type="molecule type" value="Genomic_DNA"/>
</dbReference>
<dbReference type="OrthoDB" id="9763957at2"/>
<gene>
    <name evidence="10" type="ORF">FGL98_00155</name>
</gene>
<dbReference type="Pfam" id="PF06738">
    <property type="entry name" value="ThrE"/>
    <property type="match status" value="1"/>
</dbReference>
<name>A0A563E9G3_9MICO</name>
<protein>
    <submittedName>
        <fullName evidence="10">Threonine/serine exporter family protein</fullName>
    </submittedName>
</protein>
<evidence type="ECO:0000313" key="10">
    <source>
        <dbReference type="EMBL" id="TWP38861.1"/>
    </source>
</evidence>
<feature type="domain" description="Threonine/serine exporter-like N-terminal" evidence="8">
    <location>
        <begin position="64"/>
        <end position="313"/>
    </location>
</feature>
<feature type="transmembrane region" description="Helical" evidence="7">
    <location>
        <begin position="416"/>
        <end position="434"/>
    </location>
</feature>
<keyword evidence="2" id="KW-1003">Cell membrane</keyword>
<feature type="transmembrane region" description="Helical" evidence="7">
    <location>
        <begin position="460"/>
        <end position="482"/>
    </location>
</feature>
<feature type="transmembrane region" description="Helical" evidence="7">
    <location>
        <begin position="290"/>
        <end position="315"/>
    </location>
</feature>
<dbReference type="InterPro" id="IPR050539">
    <property type="entry name" value="ThrE_Dicarb/AminoAcid_Exp"/>
</dbReference>
<evidence type="ECO:0000256" key="3">
    <source>
        <dbReference type="ARBA" id="ARBA00022692"/>
    </source>
</evidence>
<dbReference type="InterPro" id="IPR010619">
    <property type="entry name" value="ThrE-like_N"/>
</dbReference>
<comment type="similarity">
    <text evidence="6">Belongs to the ThrE exporter (TC 2.A.79) family.</text>
</comment>
<feature type="transmembrane region" description="Helical" evidence="7">
    <location>
        <begin position="365"/>
        <end position="382"/>
    </location>
</feature>
<keyword evidence="5 7" id="KW-0472">Membrane</keyword>
<evidence type="ECO:0000256" key="5">
    <source>
        <dbReference type="ARBA" id="ARBA00023136"/>
    </source>
</evidence>
<feature type="domain" description="Threonine/Serine exporter ThrE" evidence="9">
    <location>
        <begin position="343"/>
        <end position="478"/>
    </location>
</feature>
<organism evidence="10 11">
    <name type="scientific">Leekyejoonella antrihumi</name>
    <dbReference type="NCBI Taxonomy" id="1660198"/>
    <lineage>
        <taxon>Bacteria</taxon>
        <taxon>Bacillati</taxon>
        <taxon>Actinomycetota</taxon>
        <taxon>Actinomycetes</taxon>
        <taxon>Micrococcales</taxon>
        <taxon>Dermacoccaceae</taxon>
        <taxon>Leekyejoonella</taxon>
    </lineage>
</organism>
<dbReference type="GO" id="GO:0015744">
    <property type="term" value="P:succinate transport"/>
    <property type="evidence" value="ECO:0007669"/>
    <property type="project" value="TreeGrafter"/>
</dbReference>
<comment type="caution">
    <text evidence="10">The sequence shown here is derived from an EMBL/GenBank/DDBJ whole genome shotgun (WGS) entry which is preliminary data.</text>
</comment>
<evidence type="ECO:0000256" key="4">
    <source>
        <dbReference type="ARBA" id="ARBA00022989"/>
    </source>
</evidence>
<dbReference type="RefSeq" id="WP_146314644.1">
    <property type="nucleotide sequence ID" value="NZ_VCQV01000001.1"/>
</dbReference>
<keyword evidence="11" id="KW-1185">Reference proteome</keyword>
<dbReference type="GO" id="GO:0005886">
    <property type="term" value="C:plasma membrane"/>
    <property type="evidence" value="ECO:0007669"/>
    <property type="project" value="UniProtKB-SubCell"/>
</dbReference>
<evidence type="ECO:0000313" key="11">
    <source>
        <dbReference type="Proteomes" id="UP000320244"/>
    </source>
</evidence>
<keyword evidence="4 7" id="KW-1133">Transmembrane helix</keyword>
<reference evidence="10 11" key="1">
    <citation type="submission" date="2019-05" db="EMBL/GenBank/DDBJ databases">
        <authorList>
            <person name="Lee S.D."/>
        </authorList>
    </citation>
    <scope>NUCLEOTIDE SEQUENCE [LARGE SCALE GENOMIC DNA]</scope>
    <source>
        <strain evidence="10 11">C5-26</strain>
    </source>
</reference>
<proteinExistence type="inferred from homology"/>
<evidence type="ECO:0000256" key="7">
    <source>
        <dbReference type="SAM" id="Phobius"/>
    </source>
</evidence>
<evidence type="ECO:0000259" key="8">
    <source>
        <dbReference type="Pfam" id="PF06738"/>
    </source>
</evidence>
<accession>A0A563E9G3</accession>
<evidence type="ECO:0000256" key="6">
    <source>
        <dbReference type="ARBA" id="ARBA00034125"/>
    </source>
</evidence>
<feature type="transmembrane region" description="Helical" evidence="7">
    <location>
        <begin position="388"/>
        <end position="409"/>
    </location>
</feature>
<comment type="subcellular location">
    <subcellularLocation>
        <location evidence="1">Cell membrane</location>
        <topology evidence="1">Multi-pass membrane protein</topology>
    </subcellularLocation>
</comment>
<reference evidence="10 11" key="2">
    <citation type="submission" date="2019-08" db="EMBL/GenBank/DDBJ databases">
        <title>Jejuicoccus antrihumi gen. nov., sp. nov., a new member of the family Dermacoccaceae isolated from a cave.</title>
        <authorList>
            <person name="Schumann P."/>
            <person name="Kim I.S."/>
        </authorList>
    </citation>
    <scope>NUCLEOTIDE SEQUENCE [LARGE SCALE GENOMIC DNA]</scope>
    <source>
        <strain evidence="10 11">C5-26</strain>
    </source>
</reference>
<dbReference type="Proteomes" id="UP000320244">
    <property type="component" value="Unassembled WGS sequence"/>
</dbReference>
<feature type="transmembrane region" description="Helical" evidence="7">
    <location>
        <begin position="340"/>
        <end position="358"/>
    </location>
</feature>
<dbReference type="Pfam" id="PF12821">
    <property type="entry name" value="ThrE_2"/>
    <property type="match status" value="1"/>
</dbReference>
<evidence type="ECO:0000256" key="1">
    <source>
        <dbReference type="ARBA" id="ARBA00004651"/>
    </source>
</evidence>
<dbReference type="PANTHER" id="PTHR34390:SF2">
    <property type="entry name" value="SUCCINATE TRANSPORTER SUBUNIT YJJP-RELATED"/>
    <property type="match status" value="1"/>
</dbReference>
<dbReference type="PANTHER" id="PTHR34390">
    <property type="entry name" value="UPF0442 PROTEIN YJJB-RELATED"/>
    <property type="match status" value="1"/>
</dbReference>
<sequence length="497" mass="51607">MVQQPGHDTDPRGIPLPARRRFLQGEPMTEPLPISQWLRNTPYRDPRMMQAPEQDAETRKALELAVRVGELMLRCGAATRNVETAVIAVAAATGLRRLELDITAQSLLLQCPMPDGSPVTMLRVVRSNTRDFARLTAVHELVQDLVKEGIDDLDVAHNRLRAIQREPRPYPHWLVALGYAGLAGSVCALLGGGPFAIVIAIVSALVIDVVDQRLDRRGLPSFFIAGAASAIAIALAWLGFLVAAHGWLGLHMTPADFAYAVSGGIVVLLPGQSLASSVEDGITGYPITGAGRLLTVALSTSGIIAGVAIGLSITLRLDDVLNLDLTSPKALNFSTAPTGIWLQIICGAIGALAVAVTLRLRPRHLLPAASLGAVAAGIAASAHQAAGLGATTGVALAATIMGVCARLFGARLGAPALVMVLPAVTPLLPGLRIFRGMYDSVAGSIVGNAAVGPGEATSTLLGAAAVALAISAGVVLGDVLAAPLDGSVVRRRHARRR</sequence>
<dbReference type="AlphaFoldDB" id="A0A563E9G3"/>